<reference evidence="1 2" key="1">
    <citation type="submission" date="2018-06" db="EMBL/GenBank/DDBJ databases">
        <title>Genomic Encyclopedia of Archaeal and Bacterial Type Strains, Phase II (KMG-II): from individual species to whole genera.</title>
        <authorList>
            <person name="Goeker M."/>
        </authorList>
    </citation>
    <scope>NUCLEOTIDE SEQUENCE [LARGE SCALE GENOMIC DNA]</scope>
    <source>
        <strain evidence="1 2">DSM 25663</strain>
    </source>
</reference>
<organism evidence="1 2">
    <name type="scientific">Flavobacterium aciduliphilum</name>
    <dbReference type="NCBI Taxonomy" id="1101402"/>
    <lineage>
        <taxon>Bacteria</taxon>
        <taxon>Pseudomonadati</taxon>
        <taxon>Bacteroidota</taxon>
        <taxon>Flavobacteriia</taxon>
        <taxon>Flavobacteriales</taxon>
        <taxon>Flavobacteriaceae</taxon>
        <taxon>Flavobacterium</taxon>
    </lineage>
</organism>
<keyword evidence="2" id="KW-1185">Reference proteome</keyword>
<comment type="caution">
    <text evidence="1">The sequence shown here is derived from an EMBL/GenBank/DDBJ whole genome shotgun (WGS) entry which is preliminary data.</text>
</comment>
<protein>
    <submittedName>
        <fullName evidence="1">Uncharacterized protein</fullName>
    </submittedName>
</protein>
<accession>A0A328YTI8</accession>
<dbReference type="RefSeq" id="WP_112112665.1">
    <property type="nucleotide sequence ID" value="NZ_QLSZ01000003.1"/>
</dbReference>
<dbReference type="EMBL" id="QLSZ01000003">
    <property type="protein sequence ID" value="RAR73867.1"/>
    <property type="molecule type" value="Genomic_DNA"/>
</dbReference>
<gene>
    <name evidence="1" type="ORF">CLV55_103186</name>
</gene>
<sequence>MQNVTNFINLLGENYYLDFIIQPYAEEVDYEKHFVLVHYQDKKYYEQTHEYIQVRQNEIINDAKSLFQKSISDIYLEVSKRKNEEIEKYLNFNIQAAKVKLNILKNDFYVENDKSRYCAILYDDADTQTLETFFSKRDYSSTTTNIEIKSIIQKLNSDDNPKNLLPFNTSDYFLEFHIQRFKLLSFLPFKLFHIGHRFVFELEKIKELSPVSKLKKAKLKVEQSQSVNTMNKKDTYFDKFCELIDDYTILKKSTAIGVMVDLEDCIKRIKSETLLELQEKGINRNDHLDFKINEIEKLEYIKNADISFIQKWLNEYKISIEDIFSRNYNNSDIEAVIARHYNDMDNFTAEKDKALQVQTDFYYYFCKHYADELIAYFNSKKENKETSISTKQPLPMKPFKDEYLIIFCKEISDERAVKECCFDLVYEGIVHYVPYLETEIIENLLLLGNDKRDDYLNFAIDKIKKTPFVDKEKFNIDKWLKKYNVSINEFPNFSNEELKHWLNRYYNGYSETPNDLNFILDIQIDFYCYAAMIEANKMIDFLESKKINATSNSIDNTTETENTNQLTVNQSIILLDKLGVFSADTFENKPNTKKAKLISQLLGKNEKNVKTAIEKLELKKSELGAGYQRDIDKIERILNNLE</sequence>
<name>A0A328YTI8_9FLAO</name>
<proteinExistence type="predicted"/>
<evidence type="ECO:0000313" key="1">
    <source>
        <dbReference type="EMBL" id="RAR73867.1"/>
    </source>
</evidence>
<dbReference type="Proteomes" id="UP000248840">
    <property type="component" value="Unassembled WGS sequence"/>
</dbReference>
<evidence type="ECO:0000313" key="2">
    <source>
        <dbReference type="Proteomes" id="UP000248840"/>
    </source>
</evidence>
<dbReference type="OrthoDB" id="1330403at2"/>
<dbReference type="AlphaFoldDB" id="A0A328YTI8"/>